<organism evidence="1 2">
    <name type="scientific">Arenibacter aquaticus</name>
    <dbReference type="NCBI Taxonomy" id="2489054"/>
    <lineage>
        <taxon>Bacteria</taxon>
        <taxon>Pseudomonadati</taxon>
        <taxon>Bacteroidota</taxon>
        <taxon>Flavobacteriia</taxon>
        <taxon>Flavobacteriales</taxon>
        <taxon>Flavobacteriaceae</taxon>
        <taxon>Arenibacter</taxon>
    </lineage>
</organism>
<dbReference type="AlphaFoldDB" id="A0A430JZU8"/>
<accession>A0A430JZU8</accession>
<dbReference type="SUPFAM" id="SSF50475">
    <property type="entry name" value="FMN-binding split barrel"/>
    <property type="match status" value="1"/>
</dbReference>
<proteinExistence type="predicted"/>
<gene>
    <name evidence="1" type="ORF">EHW67_19590</name>
</gene>
<evidence type="ECO:0000313" key="2">
    <source>
        <dbReference type="Proteomes" id="UP000267585"/>
    </source>
</evidence>
<dbReference type="EMBL" id="RQPJ01000021">
    <property type="protein sequence ID" value="RTE52382.1"/>
    <property type="molecule type" value="Genomic_DNA"/>
</dbReference>
<dbReference type="Gene3D" id="2.30.110.10">
    <property type="entry name" value="Electron Transport, Fmn-binding Protein, Chain A"/>
    <property type="match status" value="1"/>
</dbReference>
<dbReference type="Pfam" id="PF12900">
    <property type="entry name" value="Pyridox_ox_2"/>
    <property type="match status" value="1"/>
</dbReference>
<dbReference type="Proteomes" id="UP000267585">
    <property type="component" value="Unassembled WGS sequence"/>
</dbReference>
<name>A0A430JZU8_9FLAO</name>
<dbReference type="RefSeq" id="WP_126164068.1">
    <property type="nucleotide sequence ID" value="NZ_RQPJ01000021.1"/>
</dbReference>
<dbReference type="InterPro" id="IPR024747">
    <property type="entry name" value="Pyridox_Oxase-rel"/>
</dbReference>
<protein>
    <submittedName>
        <fullName evidence="1">Flavin mononucleotide-binding protein</fullName>
    </submittedName>
</protein>
<dbReference type="OrthoDB" id="9794935at2"/>
<reference evidence="1 2" key="1">
    <citation type="submission" date="2018-11" db="EMBL/GenBank/DDBJ databases">
        <title>Arenibacter aquaticus sp.nov., a marine bacterium isolated from surface seawater in the South China Sea.</title>
        <authorList>
            <person name="Guo J."/>
            <person name="Sun J."/>
        </authorList>
    </citation>
    <scope>NUCLEOTIDE SEQUENCE [LARGE SCALE GENOMIC DNA]</scope>
    <source>
        <strain evidence="1 2">GUO666</strain>
    </source>
</reference>
<dbReference type="InterPro" id="IPR012349">
    <property type="entry name" value="Split_barrel_FMN-bd"/>
</dbReference>
<comment type="caution">
    <text evidence="1">The sequence shown here is derived from an EMBL/GenBank/DDBJ whole genome shotgun (WGS) entry which is preliminary data.</text>
</comment>
<keyword evidence="2" id="KW-1185">Reference proteome</keyword>
<sequence length="150" mass="17139">MNDITSNESIGILLSNYTGHLGYISQHSPYVIPTTYFYDKEDHSIISYSSNGHKIDAMRKNPAVSLLVAEIKSAKNWQSVLVHGTYEELEGSEAKLKLHRFTEGVKNIIKRNENRDTEFISEFSSKLYSRGIPIVYRIKILELSGKRKET</sequence>
<evidence type="ECO:0000313" key="1">
    <source>
        <dbReference type="EMBL" id="RTE52382.1"/>
    </source>
</evidence>